<evidence type="ECO:0000313" key="2">
    <source>
        <dbReference type="Proteomes" id="UP001595789"/>
    </source>
</evidence>
<dbReference type="SUPFAM" id="SSF53756">
    <property type="entry name" value="UDP-Glycosyltransferase/glycogen phosphorylase"/>
    <property type="match status" value="1"/>
</dbReference>
<name>A0ABV8P7N2_9SPHI</name>
<dbReference type="EMBL" id="JBHSBW010000009">
    <property type="protein sequence ID" value="MFC4211314.1"/>
    <property type="molecule type" value="Genomic_DNA"/>
</dbReference>
<accession>A0ABV8P7N2</accession>
<dbReference type="RefSeq" id="WP_378984226.1">
    <property type="nucleotide sequence ID" value="NZ_JBHSBW010000009.1"/>
</dbReference>
<protein>
    <submittedName>
        <fullName evidence="1">Glycosyltransferase</fullName>
        <ecNumber evidence="1">2.4.-.-</ecNumber>
    </submittedName>
</protein>
<dbReference type="PANTHER" id="PTHR12526">
    <property type="entry name" value="GLYCOSYLTRANSFERASE"/>
    <property type="match status" value="1"/>
</dbReference>
<dbReference type="Proteomes" id="UP001595789">
    <property type="component" value="Unassembled WGS sequence"/>
</dbReference>
<dbReference type="Gene3D" id="3.40.50.2000">
    <property type="entry name" value="Glycogen Phosphorylase B"/>
    <property type="match status" value="2"/>
</dbReference>
<reference evidence="2" key="1">
    <citation type="journal article" date="2019" name="Int. J. Syst. Evol. Microbiol.">
        <title>The Global Catalogue of Microorganisms (GCM) 10K type strain sequencing project: providing services to taxonomists for standard genome sequencing and annotation.</title>
        <authorList>
            <consortium name="The Broad Institute Genomics Platform"/>
            <consortium name="The Broad Institute Genome Sequencing Center for Infectious Disease"/>
            <person name="Wu L."/>
            <person name="Ma J."/>
        </authorList>
    </citation>
    <scope>NUCLEOTIDE SEQUENCE [LARGE SCALE GENOMIC DNA]</scope>
    <source>
        <strain evidence="2">CCM 8691</strain>
    </source>
</reference>
<keyword evidence="1" id="KW-0328">Glycosyltransferase</keyword>
<dbReference type="GO" id="GO:0016757">
    <property type="term" value="F:glycosyltransferase activity"/>
    <property type="evidence" value="ECO:0007669"/>
    <property type="project" value="UniProtKB-KW"/>
</dbReference>
<keyword evidence="2" id="KW-1185">Reference proteome</keyword>
<evidence type="ECO:0000313" key="1">
    <source>
        <dbReference type="EMBL" id="MFC4211314.1"/>
    </source>
</evidence>
<comment type="caution">
    <text evidence="1">The sequence shown here is derived from an EMBL/GenBank/DDBJ whole genome shotgun (WGS) entry which is preliminary data.</text>
</comment>
<proteinExistence type="predicted"/>
<gene>
    <name evidence="1" type="ORF">ACFOWA_08990</name>
</gene>
<dbReference type="Pfam" id="PF13692">
    <property type="entry name" value="Glyco_trans_1_4"/>
    <property type="match status" value="1"/>
</dbReference>
<dbReference type="EC" id="2.4.-.-" evidence="1"/>
<organism evidence="1 2">
    <name type="scientific">Pedobacter lithocola</name>
    <dbReference type="NCBI Taxonomy" id="1908239"/>
    <lineage>
        <taxon>Bacteria</taxon>
        <taxon>Pseudomonadati</taxon>
        <taxon>Bacteroidota</taxon>
        <taxon>Sphingobacteriia</taxon>
        <taxon>Sphingobacteriales</taxon>
        <taxon>Sphingobacteriaceae</taxon>
        <taxon>Pedobacter</taxon>
    </lineage>
</organism>
<keyword evidence="1" id="KW-0808">Transferase</keyword>
<sequence length="413" mass="47554">MYSEKKIKKVCFITPGHISTNPRLVKEAITLLKNGFSVHIIFTQYVKKLIIEDYYFLNSNPTIRYNALDWTDRNIKSYLTKLASGFINKISQRIHSKFNLSALQILAINRNYYWQLKKAISLNADIYIAHNLGALPIAILAAKKKNKKSGFDAEDFHRYEETDDKTDLKVKLKVSIEETYMPQADYVSAASPLIADYYQKNLGINVTCILNVFPKRQLTPNCKNDIPLKLFWFSQTVGPERGIETIIDALCILKDYDIELNLLGEVNPVYEDKLKNILGKSSEDTKRIKFYKMISPDLIFDFGQAFDIGMCSETGFSTNNNIALSNKIFTYMQCSLAIVASDTLAQKCLLEEHPHLGFLYKKNDAESLANVLSNFINNRDELVNAKNWSYRYAQQKFNWENEEEKFLNVIRSL</sequence>